<dbReference type="OrthoDB" id="5399166at2759"/>
<dbReference type="GO" id="GO:0006886">
    <property type="term" value="P:intracellular protein transport"/>
    <property type="evidence" value="ECO:0007669"/>
    <property type="project" value="InterPro"/>
</dbReference>
<dbReference type="InParanoid" id="A0A3N4LVR6"/>
<feature type="region of interest" description="Disordered" evidence="4">
    <location>
        <begin position="1"/>
        <end position="26"/>
    </location>
</feature>
<organism evidence="5 6">
    <name type="scientific">Terfezia boudieri ATCC MYA-4762</name>
    <dbReference type="NCBI Taxonomy" id="1051890"/>
    <lineage>
        <taxon>Eukaryota</taxon>
        <taxon>Fungi</taxon>
        <taxon>Dikarya</taxon>
        <taxon>Ascomycota</taxon>
        <taxon>Pezizomycotina</taxon>
        <taxon>Pezizomycetes</taxon>
        <taxon>Pezizales</taxon>
        <taxon>Pezizaceae</taxon>
        <taxon>Terfezia</taxon>
    </lineage>
</organism>
<evidence type="ECO:0000256" key="1">
    <source>
        <dbReference type="ARBA" id="ARBA00006111"/>
    </source>
</evidence>
<dbReference type="PANTHER" id="PTHR31305:SF2">
    <property type="entry name" value="SNARE-ASSOCIATED PROTEIN SNAPIN"/>
    <property type="match status" value="1"/>
</dbReference>
<name>A0A3N4LVR6_9PEZI</name>
<dbReference type="InterPro" id="IPR028119">
    <property type="entry name" value="Snapin/Pallidin/Snn1"/>
</dbReference>
<evidence type="ECO:0000313" key="5">
    <source>
        <dbReference type="EMBL" id="RPB25282.1"/>
    </source>
</evidence>
<evidence type="ECO:0000256" key="2">
    <source>
        <dbReference type="ARBA" id="ARBA00023054"/>
    </source>
</evidence>
<accession>A0A3N4LVR6</accession>
<dbReference type="PANTHER" id="PTHR31305">
    <property type="entry name" value="SNARE-ASSOCIATED PROTEIN SNAPIN"/>
    <property type="match status" value="1"/>
</dbReference>
<evidence type="ECO:0000313" key="6">
    <source>
        <dbReference type="Proteomes" id="UP000267821"/>
    </source>
</evidence>
<dbReference type="GO" id="GO:0000149">
    <property type="term" value="F:SNARE binding"/>
    <property type="evidence" value="ECO:0007669"/>
    <property type="project" value="TreeGrafter"/>
</dbReference>
<dbReference type="Proteomes" id="UP000267821">
    <property type="component" value="Unassembled WGS sequence"/>
</dbReference>
<keyword evidence="6" id="KW-1185">Reference proteome</keyword>
<dbReference type="EMBL" id="ML121538">
    <property type="protein sequence ID" value="RPB25282.1"/>
    <property type="molecule type" value="Genomic_DNA"/>
</dbReference>
<comment type="similarity">
    <text evidence="1">Belongs to the SNAPIN family.</text>
</comment>
<dbReference type="InterPro" id="IPR017246">
    <property type="entry name" value="Snapin"/>
</dbReference>
<reference evidence="5 6" key="1">
    <citation type="journal article" date="2018" name="Nat. Ecol. Evol.">
        <title>Pezizomycetes genomes reveal the molecular basis of ectomycorrhizal truffle lifestyle.</title>
        <authorList>
            <person name="Murat C."/>
            <person name="Payen T."/>
            <person name="Noel B."/>
            <person name="Kuo A."/>
            <person name="Morin E."/>
            <person name="Chen J."/>
            <person name="Kohler A."/>
            <person name="Krizsan K."/>
            <person name="Balestrini R."/>
            <person name="Da Silva C."/>
            <person name="Montanini B."/>
            <person name="Hainaut M."/>
            <person name="Levati E."/>
            <person name="Barry K.W."/>
            <person name="Belfiori B."/>
            <person name="Cichocki N."/>
            <person name="Clum A."/>
            <person name="Dockter R.B."/>
            <person name="Fauchery L."/>
            <person name="Guy J."/>
            <person name="Iotti M."/>
            <person name="Le Tacon F."/>
            <person name="Lindquist E.A."/>
            <person name="Lipzen A."/>
            <person name="Malagnac F."/>
            <person name="Mello A."/>
            <person name="Molinier V."/>
            <person name="Miyauchi S."/>
            <person name="Poulain J."/>
            <person name="Riccioni C."/>
            <person name="Rubini A."/>
            <person name="Sitrit Y."/>
            <person name="Splivallo R."/>
            <person name="Traeger S."/>
            <person name="Wang M."/>
            <person name="Zifcakova L."/>
            <person name="Wipf D."/>
            <person name="Zambonelli A."/>
            <person name="Paolocci F."/>
            <person name="Nowrousian M."/>
            <person name="Ottonello S."/>
            <person name="Baldrian P."/>
            <person name="Spatafora J.W."/>
            <person name="Henrissat B."/>
            <person name="Nagy L.G."/>
            <person name="Aury J.M."/>
            <person name="Wincker P."/>
            <person name="Grigoriev I.V."/>
            <person name="Bonfante P."/>
            <person name="Martin F.M."/>
        </authorList>
    </citation>
    <scope>NUCLEOTIDE SEQUENCE [LARGE SCALE GENOMIC DNA]</scope>
    <source>
        <strain evidence="5 6">ATCC MYA-4762</strain>
    </source>
</reference>
<gene>
    <name evidence="5" type="ORF">L211DRAFT_108738</name>
</gene>
<sequence>MASPVGSSSSAAAMAIVGDQRERPLTPLDAALSEAVTQHLASPPPPPPPIDDPLVNGIKALFDPTVKQTTEKLMQVHKSQLALSDELERLITQLQIYLEHSEPPAIRPTVVKLAQTSKRLAAVNVALQNIQQRLNKLFLQLSKNKTASS</sequence>
<dbReference type="Pfam" id="PF14712">
    <property type="entry name" value="Snapin_Pallidin"/>
    <property type="match status" value="1"/>
</dbReference>
<protein>
    <recommendedName>
        <fullName evidence="3">Biogenesis of lysosome-related organelles complex 1 subunit 7</fullName>
    </recommendedName>
</protein>
<dbReference type="AlphaFoldDB" id="A0A3N4LVR6"/>
<keyword evidence="2" id="KW-0175">Coiled coil</keyword>
<feature type="compositionally biased region" description="Low complexity" evidence="4">
    <location>
        <begin position="1"/>
        <end position="15"/>
    </location>
</feature>
<evidence type="ECO:0000256" key="3">
    <source>
        <dbReference type="ARBA" id="ARBA00033330"/>
    </source>
</evidence>
<dbReference type="GO" id="GO:0032418">
    <property type="term" value="P:lysosome localization"/>
    <property type="evidence" value="ECO:0007669"/>
    <property type="project" value="TreeGrafter"/>
</dbReference>
<dbReference type="GO" id="GO:0099078">
    <property type="term" value="C:BORC complex"/>
    <property type="evidence" value="ECO:0007669"/>
    <property type="project" value="TreeGrafter"/>
</dbReference>
<evidence type="ECO:0000256" key="4">
    <source>
        <dbReference type="SAM" id="MobiDB-lite"/>
    </source>
</evidence>
<dbReference type="GO" id="GO:0031083">
    <property type="term" value="C:BLOC-1 complex"/>
    <property type="evidence" value="ECO:0007669"/>
    <property type="project" value="InterPro"/>
</dbReference>
<proteinExistence type="inferred from homology"/>